<keyword evidence="6" id="KW-0560">Oxidoreductase</keyword>
<protein>
    <recommendedName>
        <fullName evidence="7">Extradiol ring-cleavage dioxygenase class III enzyme subunit B domain-containing protein</fullName>
    </recommendedName>
</protein>
<evidence type="ECO:0000256" key="5">
    <source>
        <dbReference type="ARBA" id="ARBA00022964"/>
    </source>
</evidence>
<organism evidence="8 9">
    <name type="scientific">Ceratodon purpureus</name>
    <name type="common">Fire moss</name>
    <name type="synonym">Dicranum purpureum</name>
    <dbReference type="NCBI Taxonomy" id="3225"/>
    <lineage>
        <taxon>Eukaryota</taxon>
        <taxon>Viridiplantae</taxon>
        <taxon>Streptophyta</taxon>
        <taxon>Embryophyta</taxon>
        <taxon>Bryophyta</taxon>
        <taxon>Bryophytina</taxon>
        <taxon>Bryopsida</taxon>
        <taxon>Dicranidae</taxon>
        <taxon>Pseudoditrichales</taxon>
        <taxon>Ditrichaceae</taxon>
        <taxon>Ceratodon</taxon>
    </lineage>
</organism>
<dbReference type="GO" id="GO:0008270">
    <property type="term" value="F:zinc ion binding"/>
    <property type="evidence" value="ECO:0007669"/>
    <property type="project" value="InterPro"/>
</dbReference>
<evidence type="ECO:0000256" key="2">
    <source>
        <dbReference type="ARBA" id="ARBA00007581"/>
    </source>
</evidence>
<dbReference type="Pfam" id="PF02900">
    <property type="entry name" value="LigB"/>
    <property type="match status" value="1"/>
</dbReference>
<keyword evidence="4" id="KW-0862">Zinc</keyword>
<dbReference type="PIRSF" id="PIRSF006157">
    <property type="entry name" value="Doxgns_DODA"/>
    <property type="match status" value="1"/>
</dbReference>
<evidence type="ECO:0000313" key="8">
    <source>
        <dbReference type="EMBL" id="KAG0562674.1"/>
    </source>
</evidence>
<dbReference type="GO" id="GO:0008198">
    <property type="term" value="F:ferrous iron binding"/>
    <property type="evidence" value="ECO:0007669"/>
    <property type="project" value="InterPro"/>
</dbReference>
<dbReference type="Gene3D" id="3.40.830.10">
    <property type="entry name" value="LigB-like"/>
    <property type="match status" value="1"/>
</dbReference>
<evidence type="ECO:0000256" key="1">
    <source>
        <dbReference type="ARBA" id="ARBA00001947"/>
    </source>
</evidence>
<evidence type="ECO:0000313" key="9">
    <source>
        <dbReference type="Proteomes" id="UP000822688"/>
    </source>
</evidence>
<dbReference type="InterPro" id="IPR014436">
    <property type="entry name" value="Extradiol_dOase_DODA"/>
</dbReference>
<dbReference type="Proteomes" id="UP000822688">
    <property type="component" value="Chromosome 9"/>
</dbReference>
<evidence type="ECO:0000259" key="7">
    <source>
        <dbReference type="Pfam" id="PF02900"/>
    </source>
</evidence>
<name>A0A8T0GX31_CERPU</name>
<evidence type="ECO:0000256" key="6">
    <source>
        <dbReference type="ARBA" id="ARBA00023002"/>
    </source>
</evidence>
<dbReference type="SUPFAM" id="SSF53213">
    <property type="entry name" value="LigB-like"/>
    <property type="match status" value="1"/>
</dbReference>
<accession>A0A8T0GX31</accession>
<proteinExistence type="inferred from homology"/>
<keyword evidence="9" id="KW-1185">Reference proteome</keyword>
<dbReference type="PANTHER" id="PTHR30096:SF0">
    <property type="entry name" value="4,5-DOPA DIOXYGENASE EXTRADIOL-LIKE PROTEIN"/>
    <property type="match status" value="1"/>
</dbReference>
<dbReference type="CDD" id="cd07363">
    <property type="entry name" value="45_DOPA_Dioxygenase"/>
    <property type="match status" value="1"/>
</dbReference>
<comment type="caution">
    <text evidence="8">The sequence shown here is derived from an EMBL/GenBank/DDBJ whole genome shotgun (WGS) entry which is preliminary data.</text>
</comment>
<dbReference type="PANTHER" id="PTHR30096">
    <property type="entry name" value="4,5-DOPA DIOXYGENASE EXTRADIOL-LIKE PROTEIN"/>
    <property type="match status" value="1"/>
</dbReference>
<reference evidence="8" key="1">
    <citation type="submission" date="2020-06" db="EMBL/GenBank/DDBJ databases">
        <title>WGS assembly of Ceratodon purpureus strain R40.</title>
        <authorList>
            <person name="Carey S.B."/>
            <person name="Jenkins J."/>
            <person name="Shu S."/>
            <person name="Lovell J.T."/>
            <person name="Sreedasyam A."/>
            <person name="Maumus F."/>
            <person name="Tiley G.P."/>
            <person name="Fernandez-Pozo N."/>
            <person name="Barry K."/>
            <person name="Chen C."/>
            <person name="Wang M."/>
            <person name="Lipzen A."/>
            <person name="Daum C."/>
            <person name="Saski C.A."/>
            <person name="Payton A.C."/>
            <person name="Mcbreen J.C."/>
            <person name="Conrad R.E."/>
            <person name="Kollar L.M."/>
            <person name="Olsson S."/>
            <person name="Huttunen S."/>
            <person name="Landis J.B."/>
            <person name="Wickett N.J."/>
            <person name="Johnson M.G."/>
            <person name="Rensing S.A."/>
            <person name="Grimwood J."/>
            <person name="Schmutz J."/>
            <person name="Mcdaniel S.F."/>
        </authorList>
    </citation>
    <scope>NUCLEOTIDE SEQUENCE</scope>
    <source>
        <strain evidence="8">R40</strain>
    </source>
</reference>
<dbReference type="InterPro" id="IPR004183">
    <property type="entry name" value="Xdiol_dOase_suB"/>
</dbReference>
<comment type="similarity">
    <text evidence="2">Belongs to the DODA-type extradiol aromatic ring-opening dioxygenase family.</text>
</comment>
<keyword evidence="5" id="KW-0223">Dioxygenase</keyword>
<comment type="cofactor">
    <cofactor evidence="1">
        <name>Zn(2+)</name>
        <dbReference type="ChEBI" id="CHEBI:29105"/>
    </cofactor>
</comment>
<dbReference type="AlphaFoldDB" id="A0A8T0GX31"/>
<evidence type="ECO:0000256" key="4">
    <source>
        <dbReference type="ARBA" id="ARBA00022833"/>
    </source>
</evidence>
<sequence length="310" mass="34650">MVNWTGIARLKQKWFANPQTKTQPETEPDLATTSGSILEERGMAKSDTMSTFFVSHGSPMMPLEDAALRDFFVNWTKRYPIRPKAILVISAHWNTREPAVNVVDRNSTIHDFYGFPPELYQLQYTPPGAPDVARRVKLLLHGAGFKTVIEDPKRGIDHGTWTPLILMYPDADIPVLQLSIQCNKDGKHHYNMGQALAPLKDEGVLILASGTSVHNLREINFSATKPTAWVKAFDGWLDDVLLNNKHNEAMQWEKAPYARKAHPEPSHFLPALVALGAAGDQCKPEKIYAEFIYGLAQGCYEFAPPQATAT</sequence>
<feature type="domain" description="Extradiol ring-cleavage dioxygenase class III enzyme subunit B" evidence="7">
    <location>
        <begin position="51"/>
        <end position="288"/>
    </location>
</feature>
<gene>
    <name evidence="8" type="ORF">KC19_9G164200</name>
</gene>
<dbReference type="GO" id="GO:0016702">
    <property type="term" value="F:oxidoreductase activity, acting on single donors with incorporation of molecular oxygen, incorporation of two atoms of oxygen"/>
    <property type="evidence" value="ECO:0007669"/>
    <property type="project" value="UniProtKB-ARBA"/>
</dbReference>
<evidence type="ECO:0000256" key="3">
    <source>
        <dbReference type="ARBA" id="ARBA00022723"/>
    </source>
</evidence>
<dbReference type="EMBL" id="CM026430">
    <property type="protein sequence ID" value="KAG0562674.1"/>
    <property type="molecule type" value="Genomic_DNA"/>
</dbReference>
<keyword evidence="3" id="KW-0479">Metal-binding</keyword>